<dbReference type="SUPFAM" id="SSF102405">
    <property type="entry name" value="MCP/YpsA-like"/>
    <property type="match status" value="1"/>
</dbReference>
<dbReference type="PANTHER" id="PTHR43393">
    <property type="entry name" value="CYTOKININ RIBOSIDE 5'-MONOPHOSPHATE PHOSPHORIBOHYDROLASE"/>
    <property type="match status" value="1"/>
</dbReference>
<reference evidence="4 5" key="1">
    <citation type="submission" date="2015-03" db="EMBL/GenBank/DDBJ databases">
        <authorList>
            <person name="Regsiter A."/>
            <person name="william w."/>
        </authorList>
    </citation>
    <scope>NUCLEOTIDE SEQUENCE [LARGE SCALE GENOMIC DNA]</scope>
    <source>
        <strain evidence="4 5">CB1</strain>
    </source>
</reference>
<dbReference type="InterPro" id="IPR052341">
    <property type="entry name" value="LOG_family_nucleotidases"/>
</dbReference>
<proteinExistence type="predicted"/>
<dbReference type="NCBIfam" id="TIGR00730">
    <property type="entry name" value="Rossman fold protein, TIGR00730 family"/>
    <property type="match status" value="1"/>
</dbReference>
<comment type="catalytic activity">
    <reaction evidence="1">
        <text>AMP + H2O = D-ribose 5-phosphate + adenine</text>
        <dbReference type="Rhea" id="RHEA:20129"/>
        <dbReference type="ChEBI" id="CHEBI:15377"/>
        <dbReference type="ChEBI" id="CHEBI:16708"/>
        <dbReference type="ChEBI" id="CHEBI:78346"/>
        <dbReference type="ChEBI" id="CHEBI:456215"/>
        <dbReference type="EC" id="3.2.2.4"/>
    </reaction>
</comment>
<sequence>MPFENVTAAALRNISRNIPFPFKPIRYACRMNKQRLLRHQRSHLTNRNFPSAGEDAAIVAVEPSPYDQPGSSYKLAFTDTEFILREEMRAVRMQLELLKPELIQTEHGIESTLVIFGSARILPRDVAQQRLAEAIAKGNAQAVARARMQLDMSRYYEEARRFATLVTRATCDADEPLVVVTGGGPGIMEAGNRGAFEAQGKSIGLNIVLQHEQRPNPYITPELCFQFHYFALRKMHFLMRSVALVCFPGGFGTLDELFEVLTLTQARKVRQRPIVLFGESFWRKLINFDYLVETGMIAAEDLDLFHFVETAEQAWDVLARAFELNGADVGAEGDTEAESEPVAP</sequence>
<accession>A0ABM9T8X3</accession>
<evidence type="ECO:0000256" key="3">
    <source>
        <dbReference type="ARBA" id="ARBA00031983"/>
    </source>
</evidence>
<evidence type="ECO:0000256" key="2">
    <source>
        <dbReference type="ARBA" id="ARBA00011985"/>
    </source>
</evidence>
<dbReference type="Proteomes" id="UP000078599">
    <property type="component" value="Unassembled WGS sequence"/>
</dbReference>
<dbReference type="Pfam" id="PF03641">
    <property type="entry name" value="Lysine_decarbox"/>
    <property type="match status" value="1"/>
</dbReference>
<evidence type="ECO:0000256" key="1">
    <source>
        <dbReference type="ARBA" id="ARBA00000274"/>
    </source>
</evidence>
<dbReference type="EC" id="3.2.2.4" evidence="2"/>
<dbReference type="InterPro" id="IPR005269">
    <property type="entry name" value="LOG"/>
</dbReference>
<protein>
    <recommendedName>
        <fullName evidence="3">AMP nucleosidase</fullName>
        <ecNumber evidence="2">3.2.2.4</ecNumber>
    </recommendedName>
    <alternativeName>
        <fullName evidence="3">AMP nucleosidase</fullName>
    </alternativeName>
</protein>
<dbReference type="InterPro" id="IPR031100">
    <property type="entry name" value="LOG_fam"/>
</dbReference>
<dbReference type="PANTHER" id="PTHR43393:SF3">
    <property type="entry name" value="LYSINE DECARBOXYLASE-LIKE PROTEIN"/>
    <property type="match status" value="1"/>
</dbReference>
<dbReference type="Gene3D" id="3.40.50.450">
    <property type="match status" value="1"/>
</dbReference>
<dbReference type="EMBL" id="CTRI01000030">
    <property type="protein sequence ID" value="CQR38657.1"/>
    <property type="molecule type" value="Genomic_DNA"/>
</dbReference>
<evidence type="ECO:0000313" key="4">
    <source>
        <dbReference type="EMBL" id="CQR38657.1"/>
    </source>
</evidence>
<gene>
    <name evidence="4" type="ORF">THICB1_80021</name>
</gene>
<evidence type="ECO:0000313" key="5">
    <source>
        <dbReference type="Proteomes" id="UP000078599"/>
    </source>
</evidence>
<keyword evidence="5" id="KW-1185">Reference proteome</keyword>
<organism evidence="4 5">
    <name type="scientific">Thiomonas arsenitoxydans (strain DSM 22701 / CIP 110005 / 3As)</name>
    <dbReference type="NCBI Taxonomy" id="426114"/>
    <lineage>
        <taxon>Bacteria</taxon>
        <taxon>Pseudomonadati</taxon>
        <taxon>Pseudomonadota</taxon>
        <taxon>Betaproteobacteria</taxon>
        <taxon>Burkholderiales</taxon>
        <taxon>Thiomonas</taxon>
    </lineage>
</organism>
<name>A0ABM9T8X3_THIA3</name>
<comment type="caution">
    <text evidence="4">The sequence shown here is derived from an EMBL/GenBank/DDBJ whole genome shotgun (WGS) entry which is preliminary data.</text>
</comment>